<dbReference type="EMBL" id="MDTQ01000001">
    <property type="protein sequence ID" value="ODC03774.1"/>
    <property type="molecule type" value="Genomic_DNA"/>
</dbReference>
<gene>
    <name evidence="1" type="ORF">BFW38_09705</name>
</gene>
<keyword evidence="2" id="KW-1185">Reference proteome</keyword>
<protein>
    <submittedName>
        <fullName evidence="1">Uncharacterized protein</fullName>
    </submittedName>
</protein>
<evidence type="ECO:0000313" key="2">
    <source>
        <dbReference type="Proteomes" id="UP000094291"/>
    </source>
</evidence>
<name>A0A1E2V9W9_9GAMM</name>
<evidence type="ECO:0000313" key="1">
    <source>
        <dbReference type="EMBL" id="ODC03774.1"/>
    </source>
</evidence>
<accession>A0A1E2V9W9</accession>
<sequence length="142" mass="15546">MLKAALWISIKASKQARQAYALALLAGLLGSAYLACQLDITLGFVCGAVWGLLLTVDHLGLGAQKQWVALHCAVDGEWHLWLVNGQRVRVKRVCWRGPVWLGLNLSRSGAGFSQRTVLIWPDMIAPAERAALCRLMTQGQPN</sequence>
<organism evidence="1 2">
    <name type="scientific">Terasakiispira papahanaumokuakeensis</name>
    <dbReference type="NCBI Taxonomy" id="197479"/>
    <lineage>
        <taxon>Bacteria</taxon>
        <taxon>Pseudomonadati</taxon>
        <taxon>Pseudomonadota</taxon>
        <taxon>Gammaproteobacteria</taxon>
        <taxon>Oceanospirillales</taxon>
        <taxon>Terasakiispira</taxon>
    </lineage>
</organism>
<reference evidence="1 2" key="1">
    <citation type="submission" date="2016-08" db="EMBL/GenBank/DDBJ databases">
        <authorList>
            <person name="Seilhamer J.J."/>
        </authorList>
    </citation>
    <scope>NUCLEOTIDE SEQUENCE [LARGE SCALE GENOMIC DNA]</scope>
    <source>
        <strain evidence="1 2">PH27A</strain>
    </source>
</reference>
<proteinExistence type="predicted"/>
<comment type="caution">
    <text evidence="1">The sequence shown here is derived from an EMBL/GenBank/DDBJ whole genome shotgun (WGS) entry which is preliminary data.</text>
</comment>
<dbReference type="Proteomes" id="UP000094291">
    <property type="component" value="Unassembled WGS sequence"/>
</dbReference>
<dbReference type="AlphaFoldDB" id="A0A1E2V9W9"/>
<dbReference type="RefSeq" id="WP_068998281.1">
    <property type="nucleotide sequence ID" value="NZ_MDTQ01000001.1"/>
</dbReference>